<evidence type="ECO:0000313" key="6">
    <source>
        <dbReference type="EMBL" id="MFB9750769.1"/>
    </source>
</evidence>
<proteinExistence type="predicted"/>
<sequence>MAAKLVRKLTTAILSMLAFVLALTVNPGGDAGIAYASPAITIADPLDGAVVGPETMRISGTYAGLYDIRLYIGGLQQAAAVLDNPDSDAGGWHYDLDTTGYSGEVQLLARGLDKTTRYGIWSETVTITVNNPAAARPEVRIVSPVEGTPLSGTIPVRVTVSPSASTAAVNVRIDGGAWQTAVLEQNGSAYTVTWDTYNLGDKTSSIEARAVNALGAETRSRTVYAQVGAGTHETVVVPKTDRAMWIWEAASYSMLLNPGSRQVLDALASDTTTFGSDPVTTLYFAVGPYSGMDVMEDAPSLLRDFISWAHDRGYRVYACIAGGTSPPYMGAFEVFHDVALRHFEQVLNYNVGSPHEARFDGINVDIEPYISPQFAENAPSLQLQYLDLLGKMAERRNAAGLNLPIGPAIPKWYDTSAAAANITWNSQTKWLSEHVQDVSDYISIMDYRDTADGSAGIIAGAEGEIAYGEAIGKPNSVVIGVETLDIASSGDPEQITFREEGRAVMETELDKVYAAFGARPSFGGIAMHHYDSIRWLPSNWGPDGSWWQPPADTEPPGPVSSPPVATALDYQSVRIGYGRASDNTDVEGYLVYRDTTPSFTPRPDLIAGKSRTLSFQDIGLLPSTTYYYKVAAIDLRGNIGPVSAETSATTGATALKPMIVSTMGVARSGDNAVVTLRVSDRQTMQPLPAEVGGRFTYAGGLYGTAKADAEGFVSIVSEKITTGYQVGFEPRRIEASGYYWAQAYDTPHRAAAIPKAKLNGLGLSTGTLTVPFASGTSGYTAIVPASATSVRVTPAAADSGTAIRVNGTPVASGSESADIPLHEGANRIVVQLWTADGDSDSVYTIAINRYPAIGNTFEPADDTFVYQNGPAQNFGTEPYLDVYDRTNAAGGGDRMVYLKFDLSRYGEAVQTATLYVYAASAPPGPVELTVAGYDNDAWSETTMNWNNRLTGPMHPVGTLIVDRAGWHRVDATAFVQSQTDGKASFRIMDNTTSETLLQFHSKEHAVNHPYLLLNEPVP</sequence>
<feature type="signal peptide" evidence="4">
    <location>
        <begin position="1"/>
        <end position="24"/>
    </location>
</feature>
<dbReference type="SUPFAM" id="SSF49265">
    <property type="entry name" value="Fibronectin type III"/>
    <property type="match status" value="1"/>
</dbReference>
<dbReference type="InterPro" id="IPR003961">
    <property type="entry name" value="FN3_dom"/>
</dbReference>
<dbReference type="RefSeq" id="WP_344904976.1">
    <property type="nucleotide sequence ID" value="NZ_BAAAYO010000002.1"/>
</dbReference>
<gene>
    <name evidence="6" type="ORF">ACFFNY_04205</name>
</gene>
<organism evidence="6 7">
    <name type="scientific">Paenibacillus hodogayensis</name>
    <dbReference type="NCBI Taxonomy" id="279208"/>
    <lineage>
        <taxon>Bacteria</taxon>
        <taxon>Bacillati</taxon>
        <taxon>Bacillota</taxon>
        <taxon>Bacilli</taxon>
        <taxon>Bacillales</taxon>
        <taxon>Paenibacillaceae</taxon>
        <taxon>Paenibacillus</taxon>
    </lineage>
</organism>
<keyword evidence="2" id="KW-0964">Secreted</keyword>
<dbReference type="InterPro" id="IPR055372">
    <property type="entry name" value="CBM96"/>
</dbReference>
<dbReference type="InterPro" id="IPR017853">
    <property type="entry name" value="GH"/>
</dbReference>
<dbReference type="Pfam" id="PF24517">
    <property type="entry name" value="CBM96"/>
    <property type="match status" value="1"/>
</dbReference>
<evidence type="ECO:0000256" key="1">
    <source>
        <dbReference type="ARBA" id="ARBA00004613"/>
    </source>
</evidence>
<feature type="chain" id="PRO_5046555214" evidence="4">
    <location>
        <begin position="25"/>
        <end position="1018"/>
    </location>
</feature>
<dbReference type="NCBIfam" id="NF033679">
    <property type="entry name" value="DNRLRE_dom"/>
    <property type="match status" value="1"/>
</dbReference>
<reference evidence="6 7" key="1">
    <citation type="submission" date="2024-09" db="EMBL/GenBank/DDBJ databases">
        <authorList>
            <person name="Sun Q."/>
            <person name="Mori K."/>
        </authorList>
    </citation>
    <scope>NUCLEOTIDE SEQUENCE [LARGE SCALE GENOMIC DNA]</scope>
    <source>
        <strain evidence="6 7">JCM 12520</strain>
    </source>
</reference>
<dbReference type="Proteomes" id="UP001589619">
    <property type="component" value="Unassembled WGS sequence"/>
</dbReference>
<dbReference type="InterPro" id="IPR025883">
    <property type="entry name" value="Cadherin-like_domain"/>
</dbReference>
<dbReference type="Gene3D" id="3.20.20.80">
    <property type="entry name" value="Glycosidases"/>
    <property type="match status" value="1"/>
</dbReference>
<dbReference type="InterPro" id="IPR013783">
    <property type="entry name" value="Ig-like_fold"/>
</dbReference>
<feature type="domain" description="Fibronectin type-III" evidence="5">
    <location>
        <begin position="555"/>
        <end position="653"/>
    </location>
</feature>
<dbReference type="Pfam" id="PF12733">
    <property type="entry name" value="Cadherin-like"/>
    <property type="match status" value="1"/>
</dbReference>
<evidence type="ECO:0000259" key="5">
    <source>
        <dbReference type="PROSITE" id="PS50853"/>
    </source>
</evidence>
<dbReference type="SUPFAM" id="SSF51445">
    <property type="entry name" value="(Trans)glycosidases"/>
    <property type="match status" value="1"/>
</dbReference>
<comment type="subcellular location">
    <subcellularLocation>
        <location evidence="1">Secreted</location>
    </subcellularLocation>
</comment>
<protein>
    <submittedName>
        <fullName evidence="6">DNRLRE domain-containing protein</fullName>
    </submittedName>
</protein>
<dbReference type="InterPro" id="IPR036116">
    <property type="entry name" value="FN3_sf"/>
</dbReference>
<accession>A0ABV5VR63</accession>
<dbReference type="CDD" id="cd00063">
    <property type="entry name" value="FN3"/>
    <property type="match status" value="1"/>
</dbReference>
<evidence type="ECO:0000256" key="2">
    <source>
        <dbReference type="ARBA" id="ARBA00022525"/>
    </source>
</evidence>
<comment type="caution">
    <text evidence="6">The sequence shown here is derived from an EMBL/GenBank/DDBJ whole genome shotgun (WGS) entry which is preliminary data.</text>
</comment>
<evidence type="ECO:0000256" key="4">
    <source>
        <dbReference type="SAM" id="SignalP"/>
    </source>
</evidence>
<dbReference type="Pfam" id="PF17957">
    <property type="entry name" value="Big_7"/>
    <property type="match status" value="1"/>
</dbReference>
<dbReference type="PROSITE" id="PS50853">
    <property type="entry name" value="FN3"/>
    <property type="match status" value="1"/>
</dbReference>
<keyword evidence="3 4" id="KW-0732">Signal</keyword>
<dbReference type="EMBL" id="JBHMAG010000004">
    <property type="protein sequence ID" value="MFB9750769.1"/>
    <property type="molecule type" value="Genomic_DNA"/>
</dbReference>
<keyword evidence="7" id="KW-1185">Reference proteome</keyword>
<evidence type="ECO:0000256" key="3">
    <source>
        <dbReference type="ARBA" id="ARBA00022729"/>
    </source>
</evidence>
<evidence type="ECO:0000313" key="7">
    <source>
        <dbReference type="Proteomes" id="UP001589619"/>
    </source>
</evidence>
<name>A0ABV5VR63_9BACL</name>
<dbReference type="Gene3D" id="2.60.40.10">
    <property type="entry name" value="Immunoglobulins"/>
    <property type="match status" value="2"/>
</dbReference>